<protein>
    <recommendedName>
        <fullName evidence="1">Sulfatase-modifying factor enzyme-like domain-containing protein</fullName>
    </recommendedName>
</protein>
<dbReference type="InterPro" id="IPR016187">
    <property type="entry name" value="CTDL_fold"/>
</dbReference>
<feature type="domain" description="Sulfatase-modifying factor enzyme-like" evidence="1">
    <location>
        <begin position="162"/>
        <end position="267"/>
    </location>
</feature>
<evidence type="ECO:0000313" key="3">
    <source>
        <dbReference type="Proteomes" id="UP000177325"/>
    </source>
</evidence>
<dbReference type="Pfam" id="PF03781">
    <property type="entry name" value="FGE-sulfatase"/>
    <property type="match status" value="1"/>
</dbReference>
<name>A0A1F6FGP1_9BACT</name>
<reference evidence="2 3" key="1">
    <citation type="journal article" date="2016" name="Nat. Commun.">
        <title>Thousands of microbial genomes shed light on interconnected biogeochemical processes in an aquifer system.</title>
        <authorList>
            <person name="Anantharaman K."/>
            <person name="Brown C.T."/>
            <person name="Hug L.A."/>
            <person name="Sharon I."/>
            <person name="Castelle C.J."/>
            <person name="Probst A.J."/>
            <person name="Thomas B.C."/>
            <person name="Singh A."/>
            <person name="Wilkins M.J."/>
            <person name="Karaoz U."/>
            <person name="Brodie E.L."/>
            <person name="Williams K.H."/>
            <person name="Hubbard S.S."/>
            <person name="Banfield J.F."/>
        </authorList>
    </citation>
    <scope>NUCLEOTIDE SEQUENCE [LARGE SCALE GENOMIC DNA]</scope>
</reference>
<gene>
    <name evidence="2" type="ORF">A3G90_03020</name>
</gene>
<comment type="caution">
    <text evidence="2">The sequence shown here is derived from an EMBL/GenBank/DDBJ whole genome shotgun (WGS) entry which is preliminary data.</text>
</comment>
<evidence type="ECO:0000313" key="2">
    <source>
        <dbReference type="EMBL" id="OGG85010.1"/>
    </source>
</evidence>
<accession>A0A1F6FGP1</accession>
<dbReference type="STRING" id="1798525.A3G90_03020"/>
<dbReference type="InterPro" id="IPR042095">
    <property type="entry name" value="SUMF_sf"/>
</dbReference>
<dbReference type="AlphaFoldDB" id="A0A1F6FGP1"/>
<dbReference type="InterPro" id="IPR005532">
    <property type="entry name" value="SUMF_dom"/>
</dbReference>
<dbReference type="Proteomes" id="UP000177325">
    <property type="component" value="Unassembled WGS sequence"/>
</dbReference>
<dbReference type="EMBL" id="MFMM01000001">
    <property type="protein sequence ID" value="OGG85010.1"/>
    <property type="molecule type" value="Genomic_DNA"/>
</dbReference>
<sequence length="270" mass="28661">MNRLLHKWPKGILVGLGAVILSTLAIQASDSLSGVSGQLASSITGNNSVCGEGAEIILFGTHSVCMDIFEASPSKSCTYEMPKSEVETQVNVSKDSCVAVSKEGAEPWRFVTYTEASQLCARDGKRLPTAEEWYKVALGHTDVTACFTATLAKTGANNCVTPTGIHDLVGNVWEWTADTVTGGMYNNNELPNSGYVALVDGSGLVIETTETPNPQFGEDYAWIDKSGVRGLLRGGFYGSGDDGGVFAQNIAVPLNFTATGVGFRCVKDVW</sequence>
<dbReference type="Gene3D" id="3.90.1580.10">
    <property type="entry name" value="paralog of FGE (formylglycine-generating enzyme)"/>
    <property type="match status" value="1"/>
</dbReference>
<organism evidence="2 3">
    <name type="scientific">Candidatus Kaiserbacteria bacterium RIFCSPLOWO2_12_FULL_45_26</name>
    <dbReference type="NCBI Taxonomy" id="1798525"/>
    <lineage>
        <taxon>Bacteria</taxon>
        <taxon>Candidatus Kaiseribacteriota</taxon>
    </lineage>
</organism>
<evidence type="ECO:0000259" key="1">
    <source>
        <dbReference type="Pfam" id="PF03781"/>
    </source>
</evidence>
<dbReference type="SUPFAM" id="SSF56436">
    <property type="entry name" value="C-type lectin-like"/>
    <property type="match status" value="1"/>
</dbReference>
<proteinExistence type="predicted"/>